<organism evidence="3 4">
    <name type="scientific">Fodinibius roseus</name>
    <dbReference type="NCBI Taxonomy" id="1194090"/>
    <lineage>
        <taxon>Bacteria</taxon>
        <taxon>Pseudomonadati</taxon>
        <taxon>Balneolota</taxon>
        <taxon>Balneolia</taxon>
        <taxon>Balneolales</taxon>
        <taxon>Balneolaceae</taxon>
        <taxon>Fodinibius</taxon>
    </lineage>
</organism>
<dbReference type="Pfam" id="PF22863">
    <property type="entry name" value="TraI_middle"/>
    <property type="match status" value="1"/>
</dbReference>
<dbReference type="AlphaFoldDB" id="A0A1M4X2R2"/>
<feature type="domain" description="TraI-like middle" evidence="2">
    <location>
        <begin position="219"/>
        <end position="284"/>
    </location>
</feature>
<dbReference type="RefSeq" id="WP_073059963.1">
    <property type="nucleotide sequence ID" value="NZ_FQUS01000004.1"/>
</dbReference>
<dbReference type="Proteomes" id="UP000184041">
    <property type="component" value="Unassembled WGS sequence"/>
</dbReference>
<dbReference type="OrthoDB" id="915634at2"/>
<sequence length="717" mass="82173">MTGAEVSLGSHFSGALWYGLEKDRSRVEWMEFRNLGTSSVKGSAMEMESVARESRCEKPVYHTSLNWAPEDDPTEAEMREVAERYLKHMGLEDNQVLLVAHNDTEHAHVHIMANRVFPPGHPREFRAWDLNTYKGKGRDRTFDKMHNQRVQEFLEGIEKEYDWREVRGKYRSNGKAKNKNGRSLKDHEYHREQRNKEMAARLGIDPEKIDGRAVLERAREIKDELFQATSFRAFDQALAKQGLWLDMARNKKGMIICGGTRDTIKASSISSQLSGPQLEKRFGRSLKGYVYDREKQLKKLDGMALAVNWRSGMIEDQLQTLKMISHQKHKTAEQQVQELKDLDQAFSREIKSEYGQFDMRWDEAFENGKSARRAFNKKMTGKDMEAWVQEGQHDLMENPGQFGEVKDTHAITQMSRDLRAMERLSHEFQQYFSEGLSKKDRQALIEQTSLKAKQLVPSIQRVKSEIKQHLREQMDDPDVQRAGERGYNEALTLWRAVSRIQQAYQNVDLSDKQITSMERNPALDGKMAEAITVLDGKLEEYYADPTKARLALWDIMWADKAEEIGAIVYNPEKYGVPDGDVTRVEISKALVAPKQVRQEFKGFLNEMSPEEVEGYFRKLPEAMKERPAEQFQALSPHAVTGLDLMKTSSRWLSRASGTEAGRALFSMSARAVKVSASIAKMLKNPVAGSLSLAKGVMKEAIQQASGREHEKNQELER</sequence>
<reference evidence="3 4" key="1">
    <citation type="submission" date="2016-11" db="EMBL/GenBank/DDBJ databases">
        <authorList>
            <person name="Jaros S."/>
            <person name="Januszkiewicz K."/>
            <person name="Wedrychowicz H."/>
        </authorList>
    </citation>
    <scope>NUCLEOTIDE SEQUENCE [LARGE SCALE GENOMIC DNA]</scope>
    <source>
        <strain evidence="3 4">DSM 21986</strain>
    </source>
</reference>
<gene>
    <name evidence="3" type="ORF">SAMN05443144_1045</name>
</gene>
<evidence type="ECO:0000313" key="4">
    <source>
        <dbReference type="Proteomes" id="UP000184041"/>
    </source>
</evidence>
<evidence type="ECO:0000259" key="2">
    <source>
        <dbReference type="Pfam" id="PF22863"/>
    </source>
</evidence>
<dbReference type="InterPro" id="IPR054462">
    <property type="entry name" value="TraI_M"/>
</dbReference>
<evidence type="ECO:0000259" key="1">
    <source>
        <dbReference type="Pfam" id="PF03432"/>
    </source>
</evidence>
<proteinExistence type="predicted"/>
<feature type="domain" description="MobA/VirD2-like nuclease" evidence="1">
    <location>
        <begin position="21"/>
        <end position="118"/>
    </location>
</feature>
<name>A0A1M4X2R2_9BACT</name>
<keyword evidence="4" id="KW-1185">Reference proteome</keyword>
<protein>
    <submittedName>
        <fullName evidence="3">Relaxase/Mobilisation nuclease domain-containing protein</fullName>
    </submittedName>
</protein>
<dbReference type="Pfam" id="PF03432">
    <property type="entry name" value="Relaxase"/>
    <property type="match status" value="1"/>
</dbReference>
<accession>A0A1M4X2R2</accession>
<dbReference type="STRING" id="1194090.SAMN05443144_1045"/>
<evidence type="ECO:0000313" key="3">
    <source>
        <dbReference type="EMBL" id="SHE87784.1"/>
    </source>
</evidence>
<dbReference type="EMBL" id="FQUS01000004">
    <property type="protein sequence ID" value="SHE87784.1"/>
    <property type="molecule type" value="Genomic_DNA"/>
</dbReference>
<dbReference type="InterPro" id="IPR005094">
    <property type="entry name" value="Endonuclease_MobA/VirD2"/>
</dbReference>